<feature type="signal peptide" evidence="1">
    <location>
        <begin position="1"/>
        <end position="31"/>
    </location>
</feature>
<keyword evidence="3" id="KW-1185">Reference proteome</keyword>
<protein>
    <submittedName>
        <fullName evidence="2">Uncharacterized protein</fullName>
    </submittedName>
</protein>
<name>A0A1B2HS45_9PSEU</name>
<accession>A0A1B2HS45</accession>
<dbReference type="AlphaFoldDB" id="A0A1B2HS45"/>
<proteinExistence type="predicted"/>
<keyword evidence="1" id="KW-0732">Signal</keyword>
<evidence type="ECO:0000256" key="1">
    <source>
        <dbReference type="SAM" id="SignalP"/>
    </source>
</evidence>
<organism evidence="2 3">
    <name type="scientific">Lentzea guizhouensis</name>
    <dbReference type="NCBI Taxonomy" id="1586287"/>
    <lineage>
        <taxon>Bacteria</taxon>
        <taxon>Bacillati</taxon>
        <taxon>Actinomycetota</taxon>
        <taxon>Actinomycetes</taxon>
        <taxon>Pseudonocardiales</taxon>
        <taxon>Pseudonocardiaceae</taxon>
        <taxon>Lentzea</taxon>
    </lineage>
</organism>
<reference evidence="2 3" key="1">
    <citation type="submission" date="2016-07" db="EMBL/GenBank/DDBJ databases">
        <title>Complete genome sequence of the Lentzea guizhouensis DHS C013.</title>
        <authorList>
            <person name="Cao C."/>
        </authorList>
    </citation>
    <scope>NUCLEOTIDE SEQUENCE [LARGE SCALE GENOMIC DNA]</scope>
    <source>
        <strain evidence="2 3">DHS C013</strain>
    </source>
</reference>
<evidence type="ECO:0000313" key="3">
    <source>
        <dbReference type="Proteomes" id="UP000093053"/>
    </source>
</evidence>
<dbReference type="RefSeq" id="WP_065918882.1">
    <property type="nucleotide sequence ID" value="NZ_CP016793.1"/>
</dbReference>
<gene>
    <name evidence="2" type="ORF">BBK82_35600</name>
</gene>
<sequence length="109" mass="11558">MTKLSKKIVQVAVALGLGALALPVAAGQASAATVIGGVDIAQQCRVQFSSPLELRLLDPHNAYAWRCYSPSSGNFYSVDLNDACARQWAGGAFAIVLDTGNPYSWRCAR</sequence>
<dbReference type="Proteomes" id="UP000093053">
    <property type="component" value="Chromosome"/>
</dbReference>
<dbReference type="EMBL" id="CP016793">
    <property type="protein sequence ID" value="ANZ40544.1"/>
    <property type="molecule type" value="Genomic_DNA"/>
</dbReference>
<dbReference type="OrthoDB" id="3698891at2"/>
<dbReference type="KEGG" id="led:BBK82_35600"/>
<feature type="chain" id="PRO_5008538440" evidence="1">
    <location>
        <begin position="32"/>
        <end position="109"/>
    </location>
</feature>
<evidence type="ECO:0000313" key="2">
    <source>
        <dbReference type="EMBL" id="ANZ40544.1"/>
    </source>
</evidence>